<keyword evidence="3" id="KW-0489">Methyltransferase</keyword>
<keyword evidence="3" id="KW-0808">Transferase</keyword>
<gene>
    <name evidence="3" type="ORF">PPSIR1_14515</name>
</gene>
<evidence type="ECO:0000313" key="3">
    <source>
        <dbReference type="EMBL" id="EDM75437.1"/>
    </source>
</evidence>
<feature type="compositionally biased region" description="Basic and acidic residues" evidence="1">
    <location>
        <begin position="24"/>
        <end position="57"/>
    </location>
</feature>
<dbReference type="GO" id="GO:0032259">
    <property type="term" value="P:methylation"/>
    <property type="evidence" value="ECO:0007669"/>
    <property type="project" value="UniProtKB-KW"/>
</dbReference>
<comment type="caution">
    <text evidence="3">The sequence shown here is derived from an EMBL/GenBank/DDBJ whole genome shotgun (WGS) entry which is preliminary data.</text>
</comment>
<dbReference type="PROSITE" id="PS51257">
    <property type="entry name" value="PROKAR_LIPOPROTEIN"/>
    <property type="match status" value="1"/>
</dbReference>
<proteinExistence type="predicted"/>
<accession>A6GF96</accession>
<dbReference type="AlphaFoldDB" id="A6GF96"/>
<dbReference type="EMBL" id="ABCS01000091">
    <property type="protein sequence ID" value="EDM75437.1"/>
    <property type="molecule type" value="Genomic_DNA"/>
</dbReference>
<evidence type="ECO:0000256" key="2">
    <source>
        <dbReference type="SAM" id="SignalP"/>
    </source>
</evidence>
<evidence type="ECO:0000313" key="4">
    <source>
        <dbReference type="Proteomes" id="UP000005801"/>
    </source>
</evidence>
<feature type="region of interest" description="Disordered" evidence="1">
    <location>
        <begin position="23"/>
        <end position="78"/>
    </location>
</feature>
<dbReference type="Proteomes" id="UP000005801">
    <property type="component" value="Unassembled WGS sequence"/>
</dbReference>
<keyword evidence="2" id="KW-0732">Signal</keyword>
<organism evidence="3 4">
    <name type="scientific">Plesiocystis pacifica SIR-1</name>
    <dbReference type="NCBI Taxonomy" id="391625"/>
    <lineage>
        <taxon>Bacteria</taxon>
        <taxon>Pseudomonadati</taxon>
        <taxon>Myxococcota</taxon>
        <taxon>Polyangia</taxon>
        <taxon>Nannocystales</taxon>
        <taxon>Nannocystaceae</taxon>
        <taxon>Plesiocystis</taxon>
    </lineage>
</organism>
<sequence length="277" mass="28994">MGSMTRTLLLPLAVFSLALTSACDKGDAKPEGDAKADKSDDKAEAKPDTKKAGDDSKQAAGPEGGEAGAAPGDAKHFDVDADKSGMLARNAAVLSSTDATSGDEALRGHLAGLSHHDANSSSDESLCKHIINLRVAENQPEGDVDSCVTHFEHQVVVLGPEVFAQMAQCVLDAKSVKDVEICEAAEKEAEELLHDKHHGDGLSKEVCEGAQTKFEELSVADAGDHGEFIAELLKEIRDDSVQACIDQGTQAEVDCLMKAKDMEALSACEGHEAAGEG</sequence>
<protein>
    <submittedName>
        <fullName evidence="3">Predicted methyltransferase</fullName>
    </submittedName>
</protein>
<feature type="chain" id="PRO_5002695502" evidence="2">
    <location>
        <begin position="23"/>
        <end position="277"/>
    </location>
</feature>
<name>A6GF96_9BACT</name>
<feature type="signal peptide" evidence="2">
    <location>
        <begin position="1"/>
        <end position="22"/>
    </location>
</feature>
<reference evidence="3 4" key="1">
    <citation type="submission" date="2007-06" db="EMBL/GenBank/DDBJ databases">
        <authorList>
            <person name="Shimkets L."/>
            <person name="Ferriera S."/>
            <person name="Johnson J."/>
            <person name="Kravitz S."/>
            <person name="Beeson K."/>
            <person name="Sutton G."/>
            <person name="Rogers Y.-H."/>
            <person name="Friedman R."/>
            <person name="Frazier M."/>
            <person name="Venter J.C."/>
        </authorList>
    </citation>
    <scope>NUCLEOTIDE SEQUENCE [LARGE SCALE GENOMIC DNA]</scope>
    <source>
        <strain evidence="3 4">SIR-1</strain>
    </source>
</reference>
<keyword evidence="4" id="KW-1185">Reference proteome</keyword>
<evidence type="ECO:0000256" key="1">
    <source>
        <dbReference type="SAM" id="MobiDB-lite"/>
    </source>
</evidence>
<dbReference type="GO" id="GO:0008168">
    <property type="term" value="F:methyltransferase activity"/>
    <property type="evidence" value="ECO:0007669"/>
    <property type="project" value="UniProtKB-KW"/>
</dbReference>